<dbReference type="AlphaFoldDB" id="A0A7J9SJL2"/>
<dbReference type="GO" id="GO:0004764">
    <property type="term" value="F:shikimate 3-dehydrogenase (NADP+) activity"/>
    <property type="evidence" value="ECO:0007669"/>
    <property type="project" value="InterPro"/>
</dbReference>
<gene>
    <name evidence="2" type="ORF">H5V44_09775</name>
</gene>
<dbReference type="GO" id="GO:0009423">
    <property type="term" value="P:chorismate biosynthetic process"/>
    <property type="evidence" value="ECO:0007669"/>
    <property type="project" value="TreeGrafter"/>
</dbReference>
<organism evidence="2 3">
    <name type="scientific">Halobellus ruber</name>
    <dbReference type="NCBI Taxonomy" id="2761102"/>
    <lineage>
        <taxon>Archaea</taxon>
        <taxon>Methanobacteriati</taxon>
        <taxon>Methanobacteriota</taxon>
        <taxon>Stenosarchaea group</taxon>
        <taxon>Halobacteria</taxon>
        <taxon>Halobacteriales</taxon>
        <taxon>Haloferacaceae</taxon>
        <taxon>Halobellus</taxon>
    </lineage>
</organism>
<dbReference type="SUPFAM" id="SSF51569">
    <property type="entry name" value="Aldolase"/>
    <property type="match status" value="1"/>
</dbReference>
<comment type="caution">
    <text evidence="2">The sequence shown here is derived from an EMBL/GenBank/DDBJ whole genome shotgun (WGS) entry which is preliminary data.</text>
</comment>
<dbReference type="PANTHER" id="PTHR21089:SF1">
    <property type="entry name" value="BIFUNCTIONAL 3-DEHYDROQUINATE DEHYDRATASE_SHIKIMATE DEHYDROGENASE, CHLOROPLASTIC"/>
    <property type="match status" value="1"/>
</dbReference>
<dbReference type="InterPro" id="IPR022893">
    <property type="entry name" value="Shikimate_DH_fam"/>
</dbReference>
<dbReference type="EMBL" id="JACKXD010000003">
    <property type="protein sequence ID" value="MBB6646573.1"/>
    <property type="molecule type" value="Genomic_DNA"/>
</dbReference>
<dbReference type="InterPro" id="IPR001381">
    <property type="entry name" value="DHquinase_I"/>
</dbReference>
<feature type="region of interest" description="Disordered" evidence="1">
    <location>
        <begin position="134"/>
        <end position="154"/>
    </location>
</feature>
<dbReference type="GO" id="GO:0019632">
    <property type="term" value="P:shikimate metabolic process"/>
    <property type="evidence" value="ECO:0007669"/>
    <property type="project" value="TreeGrafter"/>
</dbReference>
<dbReference type="RefSeq" id="WP_185192939.1">
    <property type="nucleotide sequence ID" value="NZ_JACKXD010000003.1"/>
</dbReference>
<evidence type="ECO:0000256" key="1">
    <source>
        <dbReference type="SAM" id="MobiDB-lite"/>
    </source>
</evidence>
<dbReference type="InterPro" id="IPR013785">
    <property type="entry name" value="Aldolase_TIM"/>
</dbReference>
<reference evidence="2 3" key="1">
    <citation type="submission" date="2020-08" db="EMBL/GenBank/DDBJ databases">
        <authorList>
            <person name="Seo M.-J."/>
        </authorList>
    </citation>
    <scope>NUCLEOTIDE SEQUENCE [LARGE SCALE GENOMIC DNA]</scope>
    <source>
        <strain evidence="2 3">MBLA0160</strain>
    </source>
</reference>
<dbReference type="GO" id="GO:0003855">
    <property type="term" value="F:3-dehydroquinate dehydratase activity"/>
    <property type="evidence" value="ECO:0007669"/>
    <property type="project" value="InterPro"/>
</dbReference>
<accession>A0A7J9SJL2</accession>
<proteinExistence type="predicted"/>
<evidence type="ECO:0000313" key="3">
    <source>
        <dbReference type="Proteomes" id="UP000546257"/>
    </source>
</evidence>
<dbReference type="PANTHER" id="PTHR21089">
    <property type="entry name" value="SHIKIMATE DEHYDROGENASE"/>
    <property type="match status" value="1"/>
</dbReference>
<evidence type="ECO:0000313" key="2">
    <source>
        <dbReference type="EMBL" id="MBB6646573.1"/>
    </source>
</evidence>
<keyword evidence="3" id="KW-1185">Reference proteome</keyword>
<name>A0A7J9SJL2_9EURY</name>
<dbReference type="Proteomes" id="UP000546257">
    <property type="component" value="Unassembled WGS sequence"/>
</dbReference>
<protein>
    <submittedName>
        <fullName evidence="2">Type I 3-dehydroquinate dehydratase</fullName>
    </submittedName>
</protein>
<dbReference type="Gene3D" id="3.20.20.70">
    <property type="entry name" value="Aldolase class I"/>
    <property type="match status" value="1"/>
</dbReference>
<dbReference type="Pfam" id="PF01487">
    <property type="entry name" value="DHquinase_I"/>
    <property type="match status" value="1"/>
</dbReference>
<sequence length="302" mass="33953">MREQPNFTDLSQPFTCVGVYESTPAEVISVIKESEHKGANSFVVTLMGDGTFGLREEYLNEEDLGQIFNCTSKPVMAIYYRWNFAGETLDLSDEDRQDVLRMASRAGADAVDYVGDTYDPTSGPELFSEEAAEYSLASDGPPQETAPPRDSEAWERQKAEIEAFQEMGTEVQTSTHARVHLEPQEALEIARDFDDLGADMVKLVSVDRSWEDLLDTFQACVLMDRHLDAEFIMMSHGEHGILGRYMAPYFGSMLTFTQTSYSANTKDAGGFYSQPLTENVLEIFDSMKNVEPTKEPEELTWM</sequence>